<feature type="non-terminal residue" evidence="1">
    <location>
        <position position="86"/>
    </location>
</feature>
<keyword evidence="2" id="KW-1185">Reference proteome</keyword>
<evidence type="ECO:0000313" key="1">
    <source>
        <dbReference type="EMBL" id="RNA19640.1"/>
    </source>
</evidence>
<sequence length="86" mass="9837">MNHALNIALAKTFLIKNAWSISIITGNKDSTRCVALCCIGIMYLKNINHHLDDECINQFKQKKMICEHCSCNQEDLFLFNLPCGYL</sequence>
<reference evidence="1 2" key="1">
    <citation type="journal article" date="2018" name="Sci. Rep.">
        <title>Genomic signatures of local adaptation to the degree of environmental predictability in rotifers.</title>
        <authorList>
            <person name="Franch-Gras L."/>
            <person name="Hahn C."/>
            <person name="Garcia-Roger E.M."/>
            <person name="Carmona M.J."/>
            <person name="Serra M."/>
            <person name="Gomez A."/>
        </authorList>
    </citation>
    <scope>NUCLEOTIDE SEQUENCE [LARGE SCALE GENOMIC DNA]</scope>
    <source>
        <strain evidence="1">HYR1</strain>
    </source>
</reference>
<dbReference type="Proteomes" id="UP000276133">
    <property type="component" value="Unassembled WGS sequence"/>
</dbReference>
<dbReference type="EMBL" id="REGN01004007">
    <property type="protein sequence ID" value="RNA19640.1"/>
    <property type="molecule type" value="Genomic_DNA"/>
</dbReference>
<dbReference type="AlphaFoldDB" id="A0A3M7R7W8"/>
<accession>A0A3M7R7W8</accession>
<proteinExistence type="predicted"/>
<name>A0A3M7R7W8_BRAPC</name>
<comment type="caution">
    <text evidence="1">The sequence shown here is derived from an EMBL/GenBank/DDBJ whole genome shotgun (WGS) entry which is preliminary data.</text>
</comment>
<protein>
    <submittedName>
        <fullName evidence="1">Uncharacterized protein</fullName>
    </submittedName>
</protein>
<gene>
    <name evidence="1" type="ORF">BpHYR1_005075</name>
</gene>
<evidence type="ECO:0000313" key="2">
    <source>
        <dbReference type="Proteomes" id="UP000276133"/>
    </source>
</evidence>
<organism evidence="1 2">
    <name type="scientific">Brachionus plicatilis</name>
    <name type="common">Marine rotifer</name>
    <name type="synonym">Brachionus muelleri</name>
    <dbReference type="NCBI Taxonomy" id="10195"/>
    <lineage>
        <taxon>Eukaryota</taxon>
        <taxon>Metazoa</taxon>
        <taxon>Spiralia</taxon>
        <taxon>Gnathifera</taxon>
        <taxon>Rotifera</taxon>
        <taxon>Eurotatoria</taxon>
        <taxon>Monogononta</taxon>
        <taxon>Pseudotrocha</taxon>
        <taxon>Ploima</taxon>
        <taxon>Brachionidae</taxon>
        <taxon>Brachionus</taxon>
    </lineage>
</organism>